<dbReference type="InterPro" id="IPR050187">
    <property type="entry name" value="Lipid_Phosphate_FormReg"/>
</dbReference>
<name>A0A8I0MZ30_9GAMM</name>
<keyword evidence="7" id="KW-1185">Reference proteome</keyword>
<evidence type="ECO:0000313" key="7">
    <source>
        <dbReference type="Proteomes" id="UP000660708"/>
    </source>
</evidence>
<dbReference type="RefSeq" id="WP_125253590.1">
    <property type="nucleotide sequence ID" value="NZ_AQHF01000029.1"/>
</dbReference>
<dbReference type="SMART" id="SM00046">
    <property type="entry name" value="DAGKc"/>
    <property type="match status" value="1"/>
</dbReference>
<dbReference type="InterPro" id="IPR005218">
    <property type="entry name" value="Diacylglycerol/lipid_kinase"/>
</dbReference>
<dbReference type="PANTHER" id="PTHR12358:SF54">
    <property type="entry name" value="SPHINGOSINE KINASE RELATED PROTEIN"/>
    <property type="match status" value="1"/>
</dbReference>
<reference evidence="6 7" key="1">
    <citation type="submission" date="2015-06" db="EMBL/GenBank/DDBJ databases">
        <title>Genome sequence of Pseudoalteromonas peptidolytica.</title>
        <authorList>
            <person name="Xie B.-B."/>
            <person name="Rong J.-C."/>
            <person name="Qin Q.-L."/>
            <person name="Zhang Y.-Z."/>
        </authorList>
    </citation>
    <scope>NUCLEOTIDE SEQUENCE [LARGE SCALE GENOMIC DNA]</scope>
    <source>
        <strain evidence="6 7">F12-50-A1</strain>
    </source>
</reference>
<gene>
    <name evidence="6" type="ORF">PPEP_a4345</name>
</gene>
<dbReference type="PANTHER" id="PTHR12358">
    <property type="entry name" value="SPHINGOSINE KINASE"/>
    <property type="match status" value="1"/>
</dbReference>
<keyword evidence="2" id="KW-0547">Nucleotide-binding</keyword>
<keyword evidence="4" id="KW-0067">ATP-binding</keyword>
<dbReference type="EMBL" id="AQHF01000029">
    <property type="protein sequence ID" value="MBE0347953.1"/>
    <property type="molecule type" value="Genomic_DNA"/>
</dbReference>
<dbReference type="InterPro" id="IPR045540">
    <property type="entry name" value="YegS/DAGK_C"/>
</dbReference>
<dbReference type="GO" id="GO:0005524">
    <property type="term" value="F:ATP binding"/>
    <property type="evidence" value="ECO:0007669"/>
    <property type="project" value="UniProtKB-KW"/>
</dbReference>
<evidence type="ECO:0000256" key="1">
    <source>
        <dbReference type="ARBA" id="ARBA00022679"/>
    </source>
</evidence>
<feature type="domain" description="DAGKc" evidence="5">
    <location>
        <begin position="1"/>
        <end position="123"/>
    </location>
</feature>
<dbReference type="InterPro" id="IPR016064">
    <property type="entry name" value="NAD/diacylglycerol_kinase_sf"/>
</dbReference>
<protein>
    <recommendedName>
        <fullName evidence="5">DAGKc domain-containing protein</fullName>
    </recommendedName>
</protein>
<dbReference type="Gene3D" id="2.60.200.40">
    <property type="match status" value="1"/>
</dbReference>
<accession>A0A8I0MZ30</accession>
<evidence type="ECO:0000313" key="6">
    <source>
        <dbReference type="EMBL" id="MBE0347953.1"/>
    </source>
</evidence>
<evidence type="ECO:0000256" key="3">
    <source>
        <dbReference type="ARBA" id="ARBA00022777"/>
    </source>
</evidence>
<keyword evidence="3" id="KW-0418">Kinase</keyword>
<organism evidence="6 7">
    <name type="scientific">Pseudoalteromonas peptidolytica F12-50-A1</name>
    <dbReference type="NCBI Taxonomy" id="1315280"/>
    <lineage>
        <taxon>Bacteria</taxon>
        <taxon>Pseudomonadati</taxon>
        <taxon>Pseudomonadota</taxon>
        <taxon>Gammaproteobacteria</taxon>
        <taxon>Alteromonadales</taxon>
        <taxon>Pseudoalteromonadaceae</taxon>
        <taxon>Pseudoalteromonas</taxon>
    </lineage>
</organism>
<evidence type="ECO:0000256" key="4">
    <source>
        <dbReference type="ARBA" id="ARBA00022840"/>
    </source>
</evidence>
<dbReference type="Pfam" id="PF19279">
    <property type="entry name" value="YegS_C"/>
    <property type="match status" value="1"/>
</dbReference>
<dbReference type="InterPro" id="IPR001206">
    <property type="entry name" value="Diacylglycerol_kinase_cat_dom"/>
</dbReference>
<dbReference type="GO" id="GO:0016301">
    <property type="term" value="F:kinase activity"/>
    <property type="evidence" value="ECO:0007669"/>
    <property type="project" value="UniProtKB-KW"/>
</dbReference>
<dbReference type="PROSITE" id="PS50146">
    <property type="entry name" value="DAGK"/>
    <property type="match status" value="1"/>
</dbReference>
<dbReference type="Pfam" id="PF00781">
    <property type="entry name" value="DAGK_cat"/>
    <property type="match status" value="1"/>
</dbReference>
<evidence type="ECO:0000256" key="2">
    <source>
        <dbReference type="ARBA" id="ARBA00022741"/>
    </source>
</evidence>
<dbReference type="NCBIfam" id="TIGR00147">
    <property type="entry name" value="YegS/Rv2252/BmrU family lipid kinase"/>
    <property type="match status" value="1"/>
</dbReference>
<dbReference type="InterPro" id="IPR017438">
    <property type="entry name" value="ATP-NAD_kinase_N"/>
</dbReference>
<dbReference type="GO" id="GO:0008654">
    <property type="term" value="P:phospholipid biosynthetic process"/>
    <property type="evidence" value="ECO:0007669"/>
    <property type="project" value="InterPro"/>
</dbReference>
<proteinExistence type="predicted"/>
<dbReference type="Gene3D" id="3.40.50.10330">
    <property type="entry name" value="Probable inorganic polyphosphate/atp-NAD kinase, domain 1"/>
    <property type="match status" value="1"/>
</dbReference>
<dbReference type="Proteomes" id="UP000660708">
    <property type="component" value="Unassembled WGS sequence"/>
</dbReference>
<evidence type="ECO:0000259" key="5">
    <source>
        <dbReference type="PROSITE" id="PS50146"/>
    </source>
</evidence>
<sequence>MLVVVNPLSGAEGDAQIAWLKQQLKQQQITATWFNTTGNFVSDRDAIVKATTTGTTVVVIGGDGTLHLVANAIARRNNPLALLPAGTGNDFARQFNYSKAQWRAAVFSDQVTNIDLGKVDSRWFVNVAGVGFNAHVMNNLGQKKRLGKLSYTYAGLISLFSAKSICYHSKTWPEHGMMLLLANGKHFGAGLTPAPMASLNDGQLELLWFTPKTHWQRVVVFASMLLKRHIGAKNVHHDRITELCIAQAGYDIEADGEIVGRTPATITCCRQALSIKKAPS</sequence>
<keyword evidence="1" id="KW-0808">Transferase</keyword>
<dbReference type="SUPFAM" id="SSF111331">
    <property type="entry name" value="NAD kinase/diacylglycerol kinase-like"/>
    <property type="match status" value="1"/>
</dbReference>
<comment type="caution">
    <text evidence="6">The sequence shown here is derived from an EMBL/GenBank/DDBJ whole genome shotgun (WGS) entry which is preliminary data.</text>
</comment>
<dbReference type="AlphaFoldDB" id="A0A8I0MZ30"/>